<dbReference type="EMBL" id="LN890655">
    <property type="protein sequence ID" value="CUS02400.2"/>
    <property type="molecule type" value="Genomic_DNA"/>
</dbReference>
<protein>
    <submittedName>
        <fullName evidence="2">Uncharacterized protein</fullName>
    </submittedName>
</protein>
<organism evidence="2 3">
    <name type="scientific">Candidatus Promineifilum breve</name>
    <dbReference type="NCBI Taxonomy" id="1806508"/>
    <lineage>
        <taxon>Bacteria</taxon>
        <taxon>Bacillati</taxon>
        <taxon>Chloroflexota</taxon>
        <taxon>Ardenticatenia</taxon>
        <taxon>Candidatus Promineifilales</taxon>
        <taxon>Candidatus Promineifilaceae</taxon>
        <taxon>Candidatus Promineifilum</taxon>
    </lineage>
</organism>
<proteinExistence type="predicted"/>
<dbReference type="AlphaFoldDB" id="A0A160T1W8"/>
<evidence type="ECO:0000313" key="3">
    <source>
        <dbReference type="Proteomes" id="UP000215027"/>
    </source>
</evidence>
<accession>A0A160T1W8</accession>
<gene>
    <name evidence="2" type="ORF">CFX0092_A0522</name>
</gene>
<dbReference type="Proteomes" id="UP000215027">
    <property type="component" value="Chromosome I"/>
</dbReference>
<evidence type="ECO:0000256" key="1">
    <source>
        <dbReference type="SAM" id="Phobius"/>
    </source>
</evidence>
<name>A0A160T1W8_9CHLR</name>
<sequence length="175" mass="19451">MGQSSPTYREEQFYRALPPFTLLTVVAALFGWFLIVWVVGLGRPLGALDMPKWLALVLGLGFGVVPLLAYGRLRMLTEVYSDHVAVMNGMSGQLRLPLADVTEVVVRKDDIRDDYNVRNLGRLTTTRTAYNVTTPSGVQLTMRDGRQFLIGSLRPDELEAAIQTVWPNGRAGDLK</sequence>
<reference evidence="2" key="1">
    <citation type="submission" date="2016-01" db="EMBL/GenBank/DDBJ databases">
        <authorList>
            <person name="Mcilroy J.S."/>
            <person name="Karst M S."/>
            <person name="Albertsen M."/>
        </authorList>
    </citation>
    <scope>NUCLEOTIDE SEQUENCE</scope>
    <source>
        <strain evidence="2">Cfx-K</strain>
    </source>
</reference>
<dbReference type="RefSeq" id="WP_095042018.1">
    <property type="nucleotide sequence ID" value="NZ_LN890655.1"/>
</dbReference>
<feature type="transmembrane region" description="Helical" evidence="1">
    <location>
        <begin position="20"/>
        <end position="41"/>
    </location>
</feature>
<dbReference type="KEGG" id="pbf:CFX0092_A0522"/>
<keyword evidence="1" id="KW-1133">Transmembrane helix</keyword>
<keyword evidence="1" id="KW-0472">Membrane</keyword>
<evidence type="ECO:0000313" key="2">
    <source>
        <dbReference type="EMBL" id="CUS02400.2"/>
    </source>
</evidence>
<keyword evidence="3" id="KW-1185">Reference proteome</keyword>
<feature type="transmembrane region" description="Helical" evidence="1">
    <location>
        <begin position="53"/>
        <end position="71"/>
    </location>
</feature>
<keyword evidence="1" id="KW-0812">Transmembrane</keyword>